<dbReference type="AlphaFoldDB" id="A0AA40YR86"/>
<comment type="caution">
    <text evidence="1">The sequence shown here is derived from an EMBL/GenBank/DDBJ whole genome shotgun (WGS) entry which is preliminary data.</text>
</comment>
<name>A0AA40YR86_WEICO</name>
<dbReference type="EMBL" id="JAAOCP010000001">
    <property type="protein sequence ID" value="MBJ7637888.1"/>
    <property type="molecule type" value="Genomic_DNA"/>
</dbReference>
<dbReference type="RefSeq" id="WP_199467894.1">
    <property type="nucleotide sequence ID" value="NZ_JAAOCP010000001.1"/>
</dbReference>
<keyword evidence="2" id="KW-1185">Reference proteome</keyword>
<reference evidence="1 2" key="1">
    <citation type="journal article" date="2021" name="Int. J. Food Microbiol.">
        <title>Safety demonstration of a microbial species for use in the food chain: Weissella confusa.</title>
        <authorList>
            <person name="Bourdichon F."/>
            <person name="Patrone V."/>
            <person name="Fontana A."/>
            <person name="Milani G."/>
            <person name="Morelli L."/>
        </authorList>
    </citation>
    <scope>NUCLEOTIDE SEQUENCE [LARGE SCALE GENOMIC DNA]</scope>
    <source>
        <strain evidence="1 2">CCUG 43002</strain>
    </source>
</reference>
<organism evidence="1 2">
    <name type="scientific">Weissella confusa</name>
    <name type="common">Lactobacillus confusus</name>
    <dbReference type="NCBI Taxonomy" id="1583"/>
    <lineage>
        <taxon>Bacteria</taxon>
        <taxon>Bacillati</taxon>
        <taxon>Bacillota</taxon>
        <taxon>Bacilli</taxon>
        <taxon>Lactobacillales</taxon>
        <taxon>Lactobacillaceae</taxon>
        <taxon>Weissella</taxon>
    </lineage>
</organism>
<evidence type="ECO:0000313" key="2">
    <source>
        <dbReference type="Proteomes" id="UP000728106"/>
    </source>
</evidence>
<proteinExistence type="predicted"/>
<accession>A0AA40YR86</accession>
<sequence>MSYVKTGRLVQLLHNGGNTAQIPSDSISNEKLPAFLRPAVVAVMPAHPSTSAKIAVNPDETFKVTEGNVPANFYGSTVSYIAANSDLA</sequence>
<protein>
    <submittedName>
        <fullName evidence="1">Uncharacterized protein</fullName>
    </submittedName>
</protein>
<gene>
    <name evidence="1" type="ORF">HAU20_00430</name>
</gene>
<dbReference type="Proteomes" id="UP000728106">
    <property type="component" value="Unassembled WGS sequence"/>
</dbReference>
<evidence type="ECO:0000313" key="1">
    <source>
        <dbReference type="EMBL" id="MBJ7637888.1"/>
    </source>
</evidence>